<comment type="catalytic activity">
    <reaction evidence="6">
        <text>2 superoxide + 2 H(+) = H2O2 + O2</text>
        <dbReference type="Rhea" id="RHEA:20696"/>
        <dbReference type="ChEBI" id="CHEBI:15378"/>
        <dbReference type="ChEBI" id="CHEBI:15379"/>
        <dbReference type="ChEBI" id="CHEBI:16240"/>
        <dbReference type="ChEBI" id="CHEBI:18421"/>
        <dbReference type="EC" id="1.15.1.1"/>
    </reaction>
</comment>
<dbReference type="PANTHER" id="PTHR43595:SF2">
    <property type="entry name" value="SMALL RIBOSOMAL SUBUNIT PROTEIN MS42"/>
    <property type="match status" value="1"/>
</dbReference>
<feature type="binding site" evidence="5">
    <location>
        <position position="81"/>
    </location>
    <ligand>
        <name>Mn(2+)</name>
        <dbReference type="ChEBI" id="CHEBI:29035"/>
    </ligand>
</feature>
<dbReference type="GO" id="GO:0005737">
    <property type="term" value="C:cytoplasm"/>
    <property type="evidence" value="ECO:0007669"/>
    <property type="project" value="TreeGrafter"/>
</dbReference>
<feature type="domain" description="Manganese/iron superoxide dismutase N-terminal" evidence="7">
    <location>
        <begin position="2"/>
        <end position="89"/>
    </location>
</feature>
<evidence type="ECO:0000313" key="9">
    <source>
        <dbReference type="EMBL" id="SAL70526.1"/>
    </source>
</evidence>
<dbReference type="InterPro" id="IPR019833">
    <property type="entry name" value="Mn/Fe_SOD_BS"/>
</dbReference>
<dbReference type="OrthoDB" id="9803125at2"/>
<keyword evidence="4 6" id="KW-0560">Oxidoreductase</keyword>
<sequence length="208" mass="22964">MTYVLPPLPYAYDALEPHIDARTMEIHHTKHHQTYVNNLNAALEKSPHRDASVETLIARIDALPEAIRQPVRNNGGGHANHSLFWTIMSPDGGGAPSGDIAEAIDKDLGGFDAFKDAFTKAALTRFGSGWAWLNVDASGKLAIESTGNQDSPLMTGIASGNTPILGLDVWEHAYYLKYENRRPEYIAAFYNVIDWEEVARRYAVARGN</sequence>
<keyword evidence="3 5" id="KW-0479">Metal-binding</keyword>
<reference evidence="9" key="1">
    <citation type="submission" date="2016-01" db="EMBL/GenBank/DDBJ databases">
        <authorList>
            <person name="Peeters C."/>
        </authorList>
    </citation>
    <scope>NUCLEOTIDE SEQUENCE [LARGE SCALE GENOMIC DNA]</scope>
    <source>
        <strain evidence="9">LMG 29317</strain>
    </source>
</reference>
<dbReference type="GO" id="GO:0004784">
    <property type="term" value="F:superoxide dismutase activity"/>
    <property type="evidence" value="ECO:0007669"/>
    <property type="project" value="UniProtKB-EC"/>
</dbReference>
<organism evidence="9 10">
    <name type="scientific">Caballeronia arvi</name>
    <dbReference type="NCBI Taxonomy" id="1777135"/>
    <lineage>
        <taxon>Bacteria</taxon>
        <taxon>Pseudomonadati</taxon>
        <taxon>Pseudomonadota</taxon>
        <taxon>Betaproteobacteria</taxon>
        <taxon>Burkholderiales</taxon>
        <taxon>Burkholderiaceae</taxon>
        <taxon>Caballeronia</taxon>
    </lineage>
</organism>
<proteinExistence type="inferred from homology"/>
<dbReference type="PRINTS" id="PR01703">
    <property type="entry name" value="MNSODISMTASE"/>
</dbReference>
<evidence type="ECO:0000259" key="8">
    <source>
        <dbReference type="Pfam" id="PF02777"/>
    </source>
</evidence>
<dbReference type="SUPFAM" id="SSF54719">
    <property type="entry name" value="Fe,Mn superoxide dismutase (SOD), C-terminal domain"/>
    <property type="match status" value="1"/>
</dbReference>
<evidence type="ECO:0000256" key="4">
    <source>
        <dbReference type="ARBA" id="ARBA00023002"/>
    </source>
</evidence>
<dbReference type="AlphaFoldDB" id="A0A158JNV1"/>
<comment type="similarity">
    <text evidence="1 6">Belongs to the iron/manganese superoxide dismutase family.</text>
</comment>
<dbReference type="InterPro" id="IPR019832">
    <property type="entry name" value="Mn/Fe_SOD_C"/>
</dbReference>
<dbReference type="InterPro" id="IPR036324">
    <property type="entry name" value="Mn/Fe_SOD_N_sf"/>
</dbReference>
<dbReference type="FunFam" id="1.10.287.990:FF:000001">
    <property type="entry name" value="Superoxide dismutase"/>
    <property type="match status" value="1"/>
</dbReference>
<dbReference type="PIRSF" id="PIRSF000349">
    <property type="entry name" value="SODismutase"/>
    <property type="match status" value="1"/>
</dbReference>
<feature type="binding site" evidence="5">
    <location>
        <position position="27"/>
    </location>
    <ligand>
        <name>Mn(2+)</name>
        <dbReference type="ChEBI" id="CHEBI:29035"/>
    </ligand>
</feature>
<dbReference type="SUPFAM" id="SSF46609">
    <property type="entry name" value="Fe,Mn superoxide dismutase (SOD), N-terminal domain"/>
    <property type="match status" value="1"/>
</dbReference>
<dbReference type="PROSITE" id="PS00088">
    <property type="entry name" value="SOD_MN"/>
    <property type="match status" value="1"/>
</dbReference>
<dbReference type="GO" id="GO:0030145">
    <property type="term" value="F:manganese ion binding"/>
    <property type="evidence" value="ECO:0007669"/>
    <property type="project" value="UniProtKB-ARBA"/>
</dbReference>
<evidence type="ECO:0000313" key="10">
    <source>
        <dbReference type="Proteomes" id="UP000055019"/>
    </source>
</evidence>
<dbReference type="Pfam" id="PF02777">
    <property type="entry name" value="Sod_Fe_C"/>
    <property type="match status" value="1"/>
</dbReference>
<evidence type="ECO:0000256" key="6">
    <source>
        <dbReference type="RuleBase" id="RU000414"/>
    </source>
</evidence>
<dbReference type="InterPro" id="IPR036314">
    <property type="entry name" value="SOD_C_sf"/>
</dbReference>
<dbReference type="InterPro" id="IPR001189">
    <property type="entry name" value="Mn/Fe_SOD"/>
</dbReference>
<evidence type="ECO:0000256" key="3">
    <source>
        <dbReference type="ARBA" id="ARBA00022723"/>
    </source>
</evidence>
<dbReference type="PANTHER" id="PTHR43595">
    <property type="entry name" value="37S RIBOSOMAL PROTEIN S26, MITOCHONDRIAL"/>
    <property type="match status" value="1"/>
</dbReference>
<evidence type="ECO:0000256" key="2">
    <source>
        <dbReference type="ARBA" id="ARBA00012682"/>
    </source>
</evidence>
<evidence type="ECO:0000259" key="7">
    <source>
        <dbReference type="Pfam" id="PF00081"/>
    </source>
</evidence>
<comment type="caution">
    <text evidence="9">The sequence shown here is derived from an EMBL/GenBank/DDBJ whole genome shotgun (WGS) entry which is preliminary data.</text>
</comment>
<protein>
    <recommendedName>
        <fullName evidence="2 6">Superoxide dismutase</fullName>
        <ecNumber evidence="2 6">1.15.1.1</ecNumber>
    </recommendedName>
</protein>
<dbReference type="EC" id="1.15.1.1" evidence="2 6"/>
<evidence type="ECO:0000256" key="1">
    <source>
        <dbReference type="ARBA" id="ARBA00008714"/>
    </source>
</evidence>
<accession>A0A158JNV1</accession>
<dbReference type="InterPro" id="IPR019831">
    <property type="entry name" value="Mn/Fe_SOD_N"/>
</dbReference>
<dbReference type="Gene3D" id="3.55.40.20">
    <property type="entry name" value="Iron/manganese superoxide dismutase, C-terminal domain"/>
    <property type="match status" value="1"/>
</dbReference>
<dbReference type="Gene3D" id="1.10.287.990">
    <property type="entry name" value="Fe,Mn superoxide dismutase (SOD) domain"/>
    <property type="match status" value="1"/>
</dbReference>
<gene>
    <name evidence="9" type="ORF">AWB74_04138</name>
</gene>
<comment type="function">
    <text evidence="6">Destroys radicals which are normally produced within the cells and which are toxic to biological systems.</text>
</comment>
<evidence type="ECO:0000256" key="5">
    <source>
        <dbReference type="PIRSR" id="PIRSR000349-1"/>
    </source>
</evidence>
<feature type="domain" description="Manganese/iron superoxide dismutase C-terminal" evidence="8">
    <location>
        <begin position="96"/>
        <end position="201"/>
    </location>
</feature>
<dbReference type="FunFam" id="3.55.40.20:FF:000001">
    <property type="entry name" value="Superoxide dismutase"/>
    <property type="match status" value="1"/>
</dbReference>
<dbReference type="RefSeq" id="WP_061148595.1">
    <property type="nucleotide sequence ID" value="NZ_FCOM02000018.1"/>
</dbReference>
<keyword evidence="10" id="KW-1185">Reference proteome</keyword>
<feature type="binding site" evidence="5">
    <location>
        <position position="172"/>
    </location>
    <ligand>
        <name>Mn(2+)</name>
        <dbReference type="ChEBI" id="CHEBI:29035"/>
    </ligand>
</feature>
<dbReference type="EMBL" id="FCOM02000018">
    <property type="protein sequence ID" value="SAL70526.1"/>
    <property type="molecule type" value="Genomic_DNA"/>
</dbReference>
<name>A0A158JNV1_9BURK</name>
<feature type="binding site" evidence="5">
    <location>
        <position position="168"/>
    </location>
    <ligand>
        <name>Mn(2+)</name>
        <dbReference type="ChEBI" id="CHEBI:29035"/>
    </ligand>
</feature>
<dbReference type="Pfam" id="PF00081">
    <property type="entry name" value="Sod_Fe_N"/>
    <property type="match status" value="1"/>
</dbReference>
<dbReference type="Proteomes" id="UP000055019">
    <property type="component" value="Unassembled WGS sequence"/>
</dbReference>